<dbReference type="Pfam" id="PF00551">
    <property type="entry name" value="Formyl_trans_N"/>
    <property type="match status" value="1"/>
</dbReference>
<sequence>MKNIVVLISGSGSNLQAIIDACENGVIDNGRIAAVISNKSDAYGLERARVAGIATAHLAAQDYADRDSFDRALADLIDGYQPDLVVLAGYMRILSGEFVRHYQGRMLNIHPSLLPKYTGLHTHQRALDAGDTEHGTSVHFVTEELDGGPVILQAKVPIFADDTAEDVMARVQQQEHRIYPLVCQWFLQGRVIMQDDAAFLDGVRLPQQGYASEE</sequence>
<dbReference type="AlphaFoldDB" id="A0A0F5VA93"/>
<evidence type="ECO:0000256" key="6">
    <source>
        <dbReference type="HAMAP-Rule" id="MF_01930"/>
    </source>
</evidence>
<dbReference type="InterPro" id="IPR001555">
    <property type="entry name" value="GART_AS"/>
</dbReference>
<proteinExistence type="inferred from homology"/>
<dbReference type="STRING" id="265726.KY46_15785"/>
<dbReference type="PANTHER" id="PTHR43369">
    <property type="entry name" value="PHOSPHORIBOSYLGLYCINAMIDE FORMYLTRANSFERASE"/>
    <property type="match status" value="1"/>
</dbReference>
<feature type="binding site" evidence="6">
    <location>
        <begin position="91"/>
        <end position="94"/>
    </location>
    <ligand>
        <name>(6R)-10-formyltetrahydrofolate</name>
        <dbReference type="ChEBI" id="CHEBI:195366"/>
    </ligand>
</feature>
<evidence type="ECO:0000256" key="2">
    <source>
        <dbReference type="ARBA" id="ARBA00022679"/>
    </source>
</evidence>
<comment type="function">
    <text evidence="6">Catalyzes the transfer of a formyl group from 10-formyltetrahydrofolate to 5-phospho-ribosyl-glycinamide (GAR), producing 5-phospho-ribosyl-N-formylglycinamide (FGAR) and tetrahydrofolate.</text>
</comment>
<evidence type="ECO:0000256" key="1">
    <source>
        <dbReference type="ARBA" id="ARBA00005054"/>
    </source>
</evidence>
<comment type="catalytic activity">
    <reaction evidence="5 6">
        <text>N(1)-(5-phospho-beta-D-ribosyl)glycinamide + (6R)-10-formyltetrahydrofolate = N(2)-formyl-N(1)-(5-phospho-beta-D-ribosyl)glycinamide + (6S)-5,6,7,8-tetrahydrofolate + H(+)</text>
        <dbReference type="Rhea" id="RHEA:15053"/>
        <dbReference type="ChEBI" id="CHEBI:15378"/>
        <dbReference type="ChEBI" id="CHEBI:57453"/>
        <dbReference type="ChEBI" id="CHEBI:143788"/>
        <dbReference type="ChEBI" id="CHEBI:147286"/>
        <dbReference type="ChEBI" id="CHEBI:195366"/>
        <dbReference type="EC" id="2.1.2.2"/>
    </reaction>
</comment>
<evidence type="ECO:0000259" key="7">
    <source>
        <dbReference type="Pfam" id="PF00551"/>
    </source>
</evidence>
<dbReference type="EC" id="2.1.2.2" evidence="6"/>
<dbReference type="InterPro" id="IPR004607">
    <property type="entry name" value="GART"/>
</dbReference>
<dbReference type="PANTHER" id="PTHR43369:SF2">
    <property type="entry name" value="PHOSPHORIBOSYLGLYCINAMIDE FORMYLTRANSFERASE"/>
    <property type="match status" value="1"/>
</dbReference>
<dbReference type="CDD" id="cd08645">
    <property type="entry name" value="FMT_core_GART"/>
    <property type="match status" value="1"/>
</dbReference>
<name>A0A0F5VA93_9GAMM</name>
<dbReference type="GO" id="GO:0005829">
    <property type="term" value="C:cytosol"/>
    <property type="evidence" value="ECO:0007669"/>
    <property type="project" value="TreeGrafter"/>
</dbReference>
<feature type="active site" description="Proton donor" evidence="6">
    <location>
        <position position="110"/>
    </location>
</feature>
<dbReference type="OrthoDB" id="9806170at2"/>
<feature type="binding site" evidence="6">
    <location>
        <begin position="12"/>
        <end position="14"/>
    </location>
    <ligand>
        <name>N(1)-(5-phospho-beta-D-ribosyl)glycinamide</name>
        <dbReference type="ChEBI" id="CHEBI:143788"/>
    </ligand>
</feature>
<accession>A0A0F5VA93</accession>
<dbReference type="Gene3D" id="3.40.50.170">
    <property type="entry name" value="Formyl transferase, N-terminal domain"/>
    <property type="match status" value="1"/>
</dbReference>
<gene>
    <name evidence="6 8" type="primary">purN</name>
    <name evidence="8" type="ORF">KY46_15785</name>
</gene>
<dbReference type="InterPro" id="IPR002376">
    <property type="entry name" value="Formyl_transf_N"/>
</dbReference>
<organism evidence="8 9">
    <name type="scientific">Photobacterium halotolerans</name>
    <dbReference type="NCBI Taxonomy" id="265726"/>
    <lineage>
        <taxon>Bacteria</taxon>
        <taxon>Pseudomonadati</taxon>
        <taxon>Pseudomonadota</taxon>
        <taxon>Gammaproteobacteria</taxon>
        <taxon>Vibrionales</taxon>
        <taxon>Vibrionaceae</taxon>
        <taxon>Photobacterium</taxon>
    </lineage>
</organism>
<comment type="similarity">
    <text evidence="4 6">Belongs to the GART family.</text>
</comment>
<comment type="caution">
    <text evidence="8">The sequence shown here is derived from an EMBL/GenBank/DDBJ whole genome shotgun (WGS) entry which is preliminary data.</text>
</comment>
<dbReference type="HAMAP" id="MF_01930">
    <property type="entry name" value="PurN"/>
    <property type="match status" value="1"/>
</dbReference>
<evidence type="ECO:0000313" key="8">
    <source>
        <dbReference type="EMBL" id="KKC99033.1"/>
    </source>
</evidence>
<keyword evidence="9" id="KW-1185">Reference proteome</keyword>
<evidence type="ECO:0000256" key="5">
    <source>
        <dbReference type="ARBA" id="ARBA00047664"/>
    </source>
</evidence>
<dbReference type="SUPFAM" id="SSF53328">
    <property type="entry name" value="Formyltransferase"/>
    <property type="match status" value="1"/>
</dbReference>
<evidence type="ECO:0000313" key="9">
    <source>
        <dbReference type="Proteomes" id="UP000033633"/>
    </source>
</evidence>
<keyword evidence="2 6" id="KW-0808">Transferase</keyword>
<feature type="domain" description="Formyl transferase N-terminal" evidence="7">
    <location>
        <begin position="2"/>
        <end position="182"/>
    </location>
</feature>
<feature type="binding site" evidence="6">
    <location>
        <position position="108"/>
    </location>
    <ligand>
        <name>(6R)-10-formyltetrahydrofolate</name>
        <dbReference type="ChEBI" id="CHEBI:195366"/>
    </ligand>
</feature>
<dbReference type="Proteomes" id="UP000033633">
    <property type="component" value="Unassembled WGS sequence"/>
</dbReference>
<dbReference type="InterPro" id="IPR036477">
    <property type="entry name" value="Formyl_transf_N_sf"/>
</dbReference>
<comment type="pathway">
    <text evidence="1 6">Purine metabolism; IMP biosynthesis via de novo pathway; N(2)-formyl-N(1)-(5-phospho-D-ribosyl)glycinamide from N(1)-(5-phospho-D-ribosyl)glycinamide (10-formyl THF route): step 1/1.</text>
</comment>
<feature type="site" description="Raises pKa of active site His" evidence="6">
    <location>
        <position position="146"/>
    </location>
</feature>
<dbReference type="GO" id="GO:0004644">
    <property type="term" value="F:phosphoribosylglycinamide formyltransferase activity"/>
    <property type="evidence" value="ECO:0007669"/>
    <property type="project" value="UniProtKB-UniRule"/>
</dbReference>
<dbReference type="PATRIC" id="fig|265726.11.peg.1406"/>
<evidence type="ECO:0000256" key="3">
    <source>
        <dbReference type="ARBA" id="ARBA00022755"/>
    </source>
</evidence>
<dbReference type="RefSeq" id="WP_046221576.1">
    <property type="nucleotide sequence ID" value="NZ_JWYV01000014.1"/>
</dbReference>
<dbReference type="PROSITE" id="PS00373">
    <property type="entry name" value="GART"/>
    <property type="match status" value="1"/>
</dbReference>
<dbReference type="EMBL" id="JWYV01000014">
    <property type="protein sequence ID" value="KKC99033.1"/>
    <property type="molecule type" value="Genomic_DNA"/>
</dbReference>
<dbReference type="FunFam" id="3.40.50.170:FF:000005">
    <property type="entry name" value="Phosphoribosylglycinamide formyltransferase"/>
    <property type="match status" value="1"/>
</dbReference>
<dbReference type="NCBIfam" id="TIGR00639">
    <property type="entry name" value="PurN"/>
    <property type="match status" value="1"/>
</dbReference>
<keyword evidence="3 6" id="KW-0658">Purine biosynthesis</keyword>
<dbReference type="GO" id="GO:0006189">
    <property type="term" value="P:'de novo' IMP biosynthetic process"/>
    <property type="evidence" value="ECO:0007669"/>
    <property type="project" value="UniProtKB-UniRule"/>
</dbReference>
<reference evidence="8 9" key="1">
    <citation type="submission" date="2014-12" db="EMBL/GenBank/DDBJ databases">
        <title>Mercury Reductase activity and rhizosphere competence traits in the genome of root associated Photobacterium halotolerans MELD1.</title>
        <authorList>
            <person name="Mathew D.C."/>
            <person name="Huang C.-C."/>
        </authorList>
    </citation>
    <scope>NUCLEOTIDE SEQUENCE [LARGE SCALE GENOMIC DNA]</scope>
    <source>
        <strain evidence="8 9">MELD1</strain>
    </source>
</reference>
<protein>
    <recommendedName>
        <fullName evidence="6">Phosphoribosylglycinamide formyltransferase</fullName>
        <ecNumber evidence="6">2.1.2.2</ecNumber>
    </recommendedName>
    <alternativeName>
        <fullName evidence="6">5'-phosphoribosylglycinamide transformylase</fullName>
    </alternativeName>
    <alternativeName>
        <fullName evidence="6">GAR transformylase</fullName>
        <shortName evidence="6">GART</shortName>
    </alternativeName>
</protein>
<evidence type="ECO:0000256" key="4">
    <source>
        <dbReference type="ARBA" id="ARBA00038440"/>
    </source>
</evidence>
<dbReference type="UniPathway" id="UPA00074">
    <property type="reaction ID" value="UER00126"/>
</dbReference>
<feature type="binding site" evidence="6">
    <location>
        <position position="66"/>
    </location>
    <ligand>
        <name>(6R)-10-formyltetrahydrofolate</name>
        <dbReference type="ChEBI" id="CHEBI:195366"/>
    </ligand>
</feature>